<name>A0A979GRE8_CHIPD</name>
<reference evidence="1 2" key="2">
    <citation type="journal article" date="2010" name="Stand. Genomic Sci.">
        <title>Complete genome sequence of Chitinophaga pinensis type strain (UQM 2034).</title>
        <authorList>
            <person name="Glavina Del Rio T."/>
            <person name="Abt B."/>
            <person name="Spring S."/>
            <person name="Lapidus A."/>
            <person name="Nolan M."/>
            <person name="Tice H."/>
            <person name="Copeland A."/>
            <person name="Cheng J.F."/>
            <person name="Chen F."/>
            <person name="Bruce D."/>
            <person name="Goodwin L."/>
            <person name="Pitluck S."/>
            <person name="Ivanova N."/>
            <person name="Mavromatis K."/>
            <person name="Mikhailova N."/>
            <person name="Pati A."/>
            <person name="Chen A."/>
            <person name="Palaniappan K."/>
            <person name="Land M."/>
            <person name="Hauser L."/>
            <person name="Chang Y.J."/>
            <person name="Jeffries C.D."/>
            <person name="Chain P."/>
            <person name="Saunders E."/>
            <person name="Detter J.C."/>
            <person name="Brettin T."/>
            <person name="Rohde M."/>
            <person name="Goker M."/>
            <person name="Bristow J."/>
            <person name="Eisen J.A."/>
            <person name="Markowitz V."/>
            <person name="Hugenholtz P."/>
            <person name="Kyrpides N.C."/>
            <person name="Klenk H.P."/>
            <person name="Lucas S."/>
        </authorList>
    </citation>
    <scope>NUCLEOTIDE SEQUENCE [LARGE SCALE GENOMIC DNA]</scope>
    <source>
        <strain evidence="2">ATCC 43595 / DSM 2588 / LMG 13176 / NBRC 15968 / NCIMB 11800 / UQM 2034</strain>
    </source>
</reference>
<dbReference type="Pfam" id="PF06996">
    <property type="entry name" value="T6SS_TssG"/>
    <property type="match status" value="1"/>
</dbReference>
<sequence>MKEGLHIINELDTDFKATVKVAELLENGIVDTDQVAVLPLGPQRSAYAKDIQGYQTSYSDSLLKDRLIVEINREGLYDMLPEGLFHVAPVRSSGLSEVEMMADVQLRRNEEKDARKFFMPFEAELNHMRILLEWYENRLDKKTAYHDLSMVFGAEWEEFSMLDNDQRIIWMHLLPAIQQRRNDTAFMGNLLSVLFDIPVSVSVNPAAVIQMAVADDMRCKVGNGASLGADMVIGNSFVSEGEEMKISIGPATSEKLLAFLPGKRYAKLIDTVTAYLVPIETTVHVELITSEADRKGSLGNDSANTFLGFTVYL</sequence>
<accession>A0A979GRE8</accession>
<evidence type="ECO:0000313" key="2">
    <source>
        <dbReference type="Proteomes" id="UP000002215"/>
    </source>
</evidence>
<organism evidence="1 2">
    <name type="scientific">Chitinophaga pinensis (strain ATCC 43595 / DSM 2588 / LMG 13176 / NBRC 15968 / NCIMB 11800 / UQM 2034)</name>
    <dbReference type="NCBI Taxonomy" id="485918"/>
    <lineage>
        <taxon>Bacteria</taxon>
        <taxon>Pseudomonadati</taxon>
        <taxon>Bacteroidota</taxon>
        <taxon>Chitinophagia</taxon>
        <taxon>Chitinophagales</taxon>
        <taxon>Chitinophagaceae</taxon>
        <taxon>Chitinophaga</taxon>
    </lineage>
</organism>
<dbReference type="KEGG" id="cpi:Cpin_4868"/>
<reference evidence="2" key="1">
    <citation type="submission" date="2009-08" db="EMBL/GenBank/DDBJ databases">
        <title>The complete genome of Chitinophaga pinensis DSM 2588.</title>
        <authorList>
            <consortium name="US DOE Joint Genome Institute (JGI-PGF)"/>
            <person name="Lucas S."/>
            <person name="Copeland A."/>
            <person name="Lapidus A."/>
            <person name="Glavina del Rio T."/>
            <person name="Dalin E."/>
            <person name="Tice H."/>
            <person name="Bruce D."/>
            <person name="Goodwin L."/>
            <person name="Pitluck S."/>
            <person name="Kyrpides N."/>
            <person name="Mavromatis K."/>
            <person name="Ivanova N."/>
            <person name="Mikhailova N."/>
            <person name="Sims D."/>
            <person name="Meinche L."/>
            <person name="Brettin T."/>
            <person name="Detter J.C."/>
            <person name="Han C."/>
            <person name="Larimer F."/>
            <person name="Land M."/>
            <person name="Hauser L."/>
            <person name="Markowitz V."/>
            <person name="Cheng J.-F."/>
            <person name="Hugenholtz P."/>
            <person name="Woyke T."/>
            <person name="Wu D."/>
            <person name="Spring S."/>
            <person name="Klenk H.-P."/>
            <person name="Eisen J.A."/>
        </authorList>
    </citation>
    <scope>NUCLEOTIDE SEQUENCE [LARGE SCALE GENOMIC DNA]</scope>
    <source>
        <strain evidence="2">ATCC 43595 / DSM 2588 / LMG 13176 / NBRC 15968 / NCIMB 11800 / UQM 2034</strain>
    </source>
</reference>
<protein>
    <recommendedName>
        <fullName evidence="3">Type VI secretion system (T6SS) VasB/ImpH family protein</fullName>
    </recommendedName>
</protein>
<dbReference type="InterPro" id="IPR010732">
    <property type="entry name" value="T6SS_TssG-like"/>
</dbReference>
<proteinExistence type="predicted"/>
<dbReference type="RefSeq" id="WP_012792470.1">
    <property type="nucleotide sequence ID" value="NC_013132.1"/>
</dbReference>
<gene>
    <name evidence="1" type="ordered locus">Cpin_4868</name>
</gene>
<dbReference type="OrthoDB" id="1411058at2"/>
<dbReference type="Proteomes" id="UP000002215">
    <property type="component" value="Chromosome"/>
</dbReference>
<evidence type="ECO:0000313" key="1">
    <source>
        <dbReference type="EMBL" id="ACU62302.1"/>
    </source>
</evidence>
<dbReference type="AlphaFoldDB" id="A0A979GRE8"/>
<dbReference type="EMBL" id="CP001699">
    <property type="protein sequence ID" value="ACU62302.1"/>
    <property type="molecule type" value="Genomic_DNA"/>
</dbReference>
<evidence type="ECO:0008006" key="3">
    <source>
        <dbReference type="Google" id="ProtNLM"/>
    </source>
</evidence>